<name>A0A6C0JQZ6_9ZZZZ</name>
<dbReference type="GO" id="GO:0016579">
    <property type="term" value="P:protein deubiquitination"/>
    <property type="evidence" value="ECO:0007669"/>
    <property type="project" value="InterPro"/>
</dbReference>
<dbReference type="AlphaFoldDB" id="A0A6C0JQZ6"/>
<dbReference type="PROSITE" id="PS50235">
    <property type="entry name" value="USP_3"/>
    <property type="match status" value="1"/>
</dbReference>
<dbReference type="PROSITE" id="PS00973">
    <property type="entry name" value="USP_2"/>
    <property type="match status" value="1"/>
</dbReference>
<protein>
    <recommendedName>
        <fullName evidence="1">USP domain-containing protein</fullName>
    </recommendedName>
</protein>
<dbReference type="InterPro" id="IPR001394">
    <property type="entry name" value="Peptidase_C19_UCH"/>
</dbReference>
<dbReference type="InterPro" id="IPR028889">
    <property type="entry name" value="USP"/>
</dbReference>
<dbReference type="EMBL" id="MN740684">
    <property type="protein sequence ID" value="QHU07311.1"/>
    <property type="molecule type" value="Genomic_DNA"/>
</dbReference>
<accession>A0A6C0JQZ6</accession>
<dbReference type="InterPro" id="IPR050185">
    <property type="entry name" value="Ub_carboxyl-term_hydrolase"/>
</dbReference>
<dbReference type="CDD" id="cd02257">
    <property type="entry name" value="Peptidase_C19"/>
    <property type="match status" value="1"/>
</dbReference>
<dbReference type="Gene3D" id="3.90.70.10">
    <property type="entry name" value="Cysteine proteinases"/>
    <property type="match status" value="1"/>
</dbReference>
<evidence type="ECO:0000313" key="2">
    <source>
        <dbReference type="EMBL" id="QHU07311.1"/>
    </source>
</evidence>
<feature type="domain" description="USP" evidence="1">
    <location>
        <begin position="2"/>
        <end position="326"/>
    </location>
</feature>
<evidence type="ECO:0000259" key="1">
    <source>
        <dbReference type="PROSITE" id="PS50235"/>
    </source>
</evidence>
<proteinExistence type="predicted"/>
<dbReference type="GO" id="GO:0004843">
    <property type="term" value="F:cysteine-type deubiquitinase activity"/>
    <property type="evidence" value="ECO:0007669"/>
    <property type="project" value="InterPro"/>
</dbReference>
<sequence length="326" mass="37960">MQGLKNLGSTCAANSLIQIICRNKYLRESILNEAIPENTLSFELKDILKILFIDKNSISPNRFIMNLYNTFQNFINIGEQIDITELWFLLFDKISSEISINTNISYHNNYNNIDLNNPLIYEKANYTISKFNNFKSSNWLETSQGLILNIITCNNCKNISYSFEPFISIQLDLPNDSNTSISLTSLFRKYLKTYVNKDDWKCDKCKMCCEYTKEQKLWKLPNVLIFFIKRYSTINKKNNTPVNINENINIKKGCILENENLELLYKLSSIALHFGDLNGGHYMAICQDDEKDKYILYDDLNIKVYDKNNTNFLSNNSSAYMAIYSI</sequence>
<reference evidence="2" key="1">
    <citation type="journal article" date="2020" name="Nature">
        <title>Giant virus diversity and host interactions through global metagenomics.</title>
        <authorList>
            <person name="Schulz F."/>
            <person name="Roux S."/>
            <person name="Paez-Espino D."/>
            <person name="Jungbluth S."/>
            <person name="Walsh D.A."/>
            <person name="Denef V.J."/>
            <person name="McMahon K.D."/>
            <person name="Konstantinidis K.T."/>
            <person name="Eloe-Fadrosh E.A."/>
            <person name="Kyrpides N.C."/>
            <person name="Woyke T."/>
        </authorList>
    </citation>
    <scope>NUCLEOTIDE SEQUENCE</scope>
    <source>
        <strain evidence="2">GVMAG-S-1040241-154</strain>
    </source>
</reference>
<dbReference type="PANTHER" id="PTHR21646">
    <property type="entry name" value="UBIQUITIN CARBOXYL-TERMINAL HYDROLASE"/>
    <property type="match status" value="1"/>
</dbReference>
<dbReference type="SUPFAM" id="SSF54001">
    <property type="entry name" value="Cysteine proteinases"/>
    <property type="match status" value="1"/>
</dbReference>
<dbReference type="InterPro" id="IPR018200">
    <property type="entry name" value="USP_CS"/>
</dbReference>
<dbReference type="Pfam" id="PF00443">
    <property type="entry name" value="UCH"/>
    <property type="match status" value="1"/>
</dbReference>
<organism evidence="2">
    <name type="scientific">viral metagenome</name>
    <dbReference type="NCBI Taxonomy" id="1070528"/>
    <lineage>
        <taxon>unclassified sequences</taxon>
        <taxon>metagenomes</taxon>
        <taxon>organismal metagenomes</taxon>
    </lineage>
</organism>
<dbReference type="InterPro" id="IPR038765">
    <property type="entry name" value="Papain-like_cys_pep_sf"/>
</dbReference>